<feature type="compositionally biased region" description="Basic and acidic residues" evidence="1">
    <location>
        <begin position="1231"/>
        <end position="1240"/>
    </location>
</feature>
<sequence>MEGLRHREPGSESVDLRWQPEKALNRLREMVQSGVRIVYLDALDEALPVHPFLDRQLLDVFRELRAVGVSWRLACRPASWTADLARLVPAQLTSFDQFELLPLDRDAVEVLAGGDYQHFSEAVRQAHIGRQLAQPQTARLLFDRWRATGELPTNRSESMRHTIRGLLEERGDLRALRQPYERLWGIAERLATIVLAGSVGRFILGNSERSYVASPGTPDTSGSDTTSLLVPEIPVGHDLDIPGAPVTLDDVKEVLGTALFVAAGDGGIAFTHQSYAEFLTASYLARKNVSGPRLLSLLGADTNGLVPGPMIEVLGWMTTFSTTLPPGLVADNAESLLGTAGLELAANQVRAEIVQSLLCGASTGSVAGSWTANTAVLAHPGLAGQLQQAAARPVHFWEIFWIARIARHCAVYEVADDLLAAARDTKWPDFIRADAVRSFSDIAPVDRMVELEAFLTLDETDDPNDELLAASLRAMLRLPISVDQIEAVLRPRRRTSFYGDYAMLLDELPTHFNAQEALQLLRSQIDAAEQRPDDDYRDLAEKLIARVWEVGDEQILSDLGAVLGSERADLWLDRSSLRALPWEAGDDDHKRLVVAESALFGHRDAWLAVLHTRLLGPADLSWLLSRMEQTPLGNAEPARAILDQFASQVDDARMANQILEIRAGHPVFDALARFRGSCSIDARPKDRWAERKQVIATRKAQQLSELRSAMSAAAEDPTTFWMAAKALAADDRGHRAITEWDLTKRPLWSTLTPDEQVEFQRLALRFVTLHKPEPDRWSSSTRYAPNTVLPDWTGAFVFATAALHTPEDLALLPPRIWEPWVAVLVKKPWFGNSGSWGQLLIKAAPDQARTLIGETIQSWVRSSSDSFYTSHPLVDLSDVSLHVVLAEIASDPEESSARRDTALSLLESHAPERALATASDINRTPDAPLRAQMILARLSPEAILPTRLSVETLPEARILRHLDAKQLDDTRLSDLAGALLDAMPFADDPPRDDEHFEITDHSEARRVRFAVLQGLAERGLAGALASLRVGRDSADVEQIDHFLREARGQEARQRWRPTPAPTIFQLLEENDARLVRNSADLSRVLLEQLEKIQHDLRQKSDYRILWNEPYNTAPSPKGEDDISDWLKRDLALRLSPHVVVDREVQVRRDGPKGVGTRIDVTVTSGHALLARVLFEAKLVKNRELPTAIDHQLVGQYLAPEGLTNGIYIVYWVTPSARPQSWGQEVPRPRGAPRDAPRAGG</sequence>
<feature type="region of interest" description="Disordered" evidence="1">
    <location>
        <begin position="1218"/>
        <end position="1240"/>
    </location>
</feature>
<evidence type="ECO:0000256" key="1">
    <source>
        <dbReference type="SAM" id="MobiDB-lite"/>
    </source>
</evidence>
<name>A0ABW4V7J4_9MICO</name>
<gene>
    <name evidence="2" type="ORF">ACFSL2_09610</name>
</gene>
<comment type="caution">
    <text evidence="2">The sequence shown here is derived from an EMBL/GenBank/DDBJ whole genome shotgun (WGS) entry which is preliminary data.</text>
</comment>
<proteinExistence type="predicted"/>
<organism evidence="2 3">
    <name type="scientific">Promicromonospora aerolata</name>
    <dbReference type="NCBI Taxonomy" id="195749"/>
    <lineage>
        <taxon>Bacteria</taxon>
        <taxon>Bacillati</taxon>
        <taxon>Actinomycetota</taxon>
        <taxon>Actinomycetes</taxon>
        <taxon>Micrococcales</taxon>
        <taxon>Promicromonosporaceae</taxon>
        <taxon>Promicromonospora</taxon>
    </lineage>
</organism>
<evidence type="ECO:0008006" key="4">
    <source>
        <dbReference type="Google" id="ProtNLM"/>
    </source>
</evidence>
<evidence type="ECO:0000313" key="3">
    <source>
        <dbReference type="Proteomes" id="UP001597338"/>
    </source>
</evidence>
<reference evidence="3" key="1">
    <citation type="journal article" date="2019" name="Int. J. Syst. Evol. Microbiol.">
        <title>The Global Catalogue of Microorganisms (GCM) 10K type strain sequencing project: providing services to taxonomists for standard genome sequencing and annotation.</title>
        <authorList>
            <consortium name="The Broad Institute Genomics Platform"/>
            <consortium name="The Broad Institute Genome Sequencing Center for Infectious Disease"/>
            <person name="Wu L."/>
            <person name="Ma J."/>
        </authorList>
    </citation>
    <scope>NUCLEOTIDE SEQUENCE [LARGE SCALE GENOMIC DNA]</scope>
    <source>
        <strain evidence="3">CCM 7043</strain>
    </source>
</reference>
<evidence type="ECO:0000313" key="2">
    <source>
        <dbReference type="EMBL" id="MFD2025766.1"/>
    </source>
</evidence>
<dbReference type="EMBL" id="JBHUHF010000001">
    <property type="protein sequence ID" value="MFD2025766.1"/>
    <property type="molecule type" value="Genomic_DNA"/>
</dbReference>
<dbReference type="Proteomes" id="UP001597338">
    <property type="component" value="Unassembled WGS sequence"/>
</dbReference>
<dbReference type="RefSeq" id="WP_377197641.1">
    <property type="nucleotide sequence ID" value="NZ_JBHUHF010000001.1"/>
</dbReference>
<accession>A0ABW4V7J4</accession>
<keyword evidence="3" id="KW-1185">Reference proteome</keyword>
<protein>
    <recommendedName>
        <fullName evidence="4">ATP-binding protein</fullName>
    </recommendedName>
</protein>